<gene>
    <name evidence="1" type="ORF">COY16_01090</name>
</gene>
<protein>
    <submittedName>
        <fullName evidence="1">Uncharacterized protein</fullName>
    </submittedName>
</protein>
<accession>A0A2M7U128</accession>
<dbReference type="Proteomes" id="UP000228503">
    <property type="component" value="Unassembled WGS sequence"/>
</dbReference>
<evidence type="ECO:0000313" key="2">
    <source>
        <dbReference type="Proteomes" id="UP000228503"/>
    </source>
</evidence>
<name>A0A2M7U128_9BACT</name>
<organism evidence="1 2">
    <name type="scientific">Candidatus Roizmanbacteria bacterium CG_4_10_14_0_2_um_filter_39_13</name>
    <dbReference type="NCBI Taxonomy" id="1974825"/>
    <lineage>
        <taxon>Bacteria</taxon>
        <taxon>Candidatus Roizmaniibacteriota</taxon>
    </lineage>
</organism>
<reference evidence="2" key="1">
    <citation type="submission" date="2017-09" db="EMBL/GenBank/DDBJ databases">
        <title>Depth-based differentiation of microbial function through sediment-hosted aquifers and enrichment of novel symbionts in the deep terrestrial subsurface.</title>
        <authorList>
            <person name="Probst A.J."/>
            <person name="Ladd B."/>
            <person name="Jarett J.K."/>
            <person name="Geller-Mcgrath D.E."/>
            <person name="Sieber C.M.K."/>
            <person name="Emerson J.B."/>
            <person name="Anantharaman K."/>
            <person name="Thomas B.C."/>
            <person name="Malmstrom R."/>
            <person name="Stieglmeier M."/>
            <person name="Klingl A."/>
            <person name="Woyke T."/>
            <person name="Ryan C.M."/>
            <person name="Banfield J.F."/>
        </authorList>
    </citation>
    <scope>NUCLEOTIDE SEQUENCE [LARGE SCALE GENOMIC DNA]</scope>
</reference>
<proteinExistence type="predicted"/>
<comment type="caution">
    <text evidence="1">The sequence shown here is derived from an EMBL/GenBank/DDBJ whole genome shotgun (WGS) entry which is preliminary data.</text>
</comment>
<sequence length="138" mass="15978">MITDQDINKLAKVFATKDDLQSMESNIRRDMATKDDLQSMESNIRHDMATKDDITEIKQDMKRFATKDDLKRFANKEDVRDIVKESTESIVEGVRIIIDMLGETSNKTEQNTEEVQGHRIAIGDHEERIRLLEQPSQI</sequence>
<dbReference type="EMBL" id="PFOB01000014">
    <property type="protein sequence ID" value="PIZ63761.1"/>
    <property type="molecule type" value="Genomic_DNA"/>
</dbReference>
<evidence type="ECO:0000313" key="1">
    <source>
        <dbReference type="EMBL" id="PIZ63761.1"/>
    </source>
</evidence>
<dbReference type="AlphaFoldDB" id="A0A2M7U128"/>